<dbReference type="Proteomes" id="UP001054857">
    <property type="component" value="Unassembled WGS sequence"/>
</dbReference>
<proteinExistence type="predicted"/>
<feature type="compositionally biased region" description="Gly residues" evidence="1">
    <location>
        <begin position="885"/>
        <end position="894"/>
    </location>
</feature>
<dbReference type="PROSITE" id="PS50011">
    <property type="entry name" value="PROTEIN_KINASE_DOM"/>
    <property type="match status" value="1"/>
</dbReference>
<feature type="compositionally biased region" description="Polar residues" evidence="1">
    <location>
        <begin position="422"/>
        <end position="433"/>
    </location>
</feature>
<reference evidence="3 4" key="1">
    <citation type="journal article" date="2021" name="Sci. Rep.">
        <title>Genome sequencing of the multicellular alga Astrephomene provides insights into convergent evolution of germ-soma differentiation.</title>
        <authorList>
            <person name="Yamashita S."/>
            <person name="Yamamoto K."/>
            <person name="Matsuzaki R."/>
            <person name="Suzuki S."/>
            <person name="Yamaguchi H."/>
            <person name="Hirooka S."/>
            <person name="Minakuchi Y."/>
            <person name="Miyagishima S."/>
            <person name="Kawachi M."/>
            <person name="Toyoda A."/>
            <person name="Nozaki H."/>
        </authorList>
    </citation>
    <scope>NUCLEOTIDE SEQUENCE [LARGE SCALE GENOMIC DNA]</scope>
    <source>
        <strain evidence="3 4">NIES-4017</strain>
    </source>
</reference>
<feature type="region of interest" description="Disordered" evidence="1">
    <location>
        <begin position="324"/>
        <end position="433"/>
    </location>
</feature>
<dbReference type="PANTHER" id="PTHR44329">
    <property type="entry name" value="SERINE/THREONINE-PROTEIN KINASE TNNI3K-RELATED"/>
    <property type="match status" value="1"/>
</dbReference>
<feature type="compositionally biased region" description="Polar residues" evidence="1">
    <location>
        <begin position="971"/>
        <end position="983"/>
    </location>
</feature>
<dbReference type="GO" id="GO:0004674">
    <property type="term" value="F:protein serine/threonine kinase activity"/>
    <property type="evidence" value="ECO:0007669"/>
    <property type="project" value="TreeGrafter"/>
</dbReference>
<feature type="compositionally biased region" description="Low complexity" evidence="1">
    <location>
        <begin position="786"/>
        <end position="808"/>
    </location>
</feature>
<dbReference type="Gene3D" id="3.30.200.20">
    <property type="entry name" value="Phosphorylase Kinase, domain 1"/>
    <property type="match status" value="1"/>
</dbReference>
<dbReference type="InterPro" id="IPR051681">
    <property type="entry name" value="Ser/Thr_Kinases-Pseudokinases"/>
</dbReference>
<feature type="region of interest" description="Disordered" evidence="1">
    <location>
        <begin position="949"/>
        <end position="1034"/>
    </location>
</feature>
<gene>
    <name evidence="3" type="ORF">Agub_g9738</name>
</gene>
<dbReference type="GO" id="GO:0005524">
    <property type="term" value="F:ATP binding"/>
    <property type="evidence" value="ECO:0007669"/>
    <property type="project" value="InterPro"/>
</dbReference>
<feature type="compositionally biased region" description="Polar residues" evidence="1">
    <location>
        <begin position="811"/>
        <end position="820"/>
    </location>
</feature>
<evidence type="ECO:0000259" key="2">
    <source>
        <dbReference type="PROSITE" id="PS50011"/>
    </source>
</evidence>
<accession>A0AAD3DTR9</accession>
<keyword evidence="4" id="KW-1185">Reference proteome</keyword>
<dbReference type="EMBL" id="BMAR01000021">
    <property type="protein sequence ID" value="GFR47935.1"/>
    <property type="molecule type" value="Genomic_DNA"/>
</dbReference>
<dbReference type="InterPro" id="IPR001245">
    <property type="entry name" value="Ser-Thr/Tyr_kinase_cat_dom"/>
</dbReference>
<dbReference type="SUPFAM" id="SSF56112">
    <property type="entry name" value="Protein kinase-like (PK-like)"/>
    <property type="match status" value="1"/>
</dbReference>
<sequence length="1136" mass="115546">MAAAAAGTPWSPAAITHAKRIGAVSTSTAGGHRALACVSSPPGRSQQQDVPPSPPCPAHSAQRVVRRLPSAGVPYGSAAWGGGRELRCSTGGAGSGGVQPASPHSMAIPSPSSSQVQLAATASNPSGPAYAHTPSEAFTLTLPSGSVYTASRTAGHNGAPSAGSGAAGAAHRSGAANASSDPGACTASLTPAAPIGHTFLERSSTGIYNSSMAGASHCSPMPPPAIFCHSSAGWDGYGIYGTPYSSYEQVHMSVMSGPGSALARNPTSTFIRRSELQFIQEIGCGAEGRVWRARWQHIDVAVKEMFPKASTLAKLTGAFRDVNQGRQCNEGGSPDSGPGPVPRTATGVSCSGPIPVQRSLQFGPSRPPPGPTNPTLCGGIAPAAGSDLLRTRSQTHVPPSTGAAVASSPSGVTPPATILGPCTSTTPTRPRNTANQVFWTPAAKGPTSGGPGEAVVLPEFTSLRSTAPLGSYLGSGAADVAAVIKEARAMAQLSQHPNIVRFIGICLEQPLIVTEYYPRGSVFDLLRKAADGDREACLTLHWNNRLCMLHDLAAGMSYLHSQGYLHGDLRSPNVFVAQQDRVKIGDFGYAKLLGDSGRGSASTSNSANPRWMAPEALKVGRVTLSADVFSFGVVMWELLTWQIPYDELNPFQVIVSLVHDPNFRPALPPREQLPHLPPYADLDGYLALMQQCWHCDPAARPKFDQVADRLDALKAASLGVMQRWRRSSEAGPGPRASALFRSASTASHVPAGNVPLVTDGTVAGVFPAAAAAAGGRGSSGGGAPMGQGPTPAGCPAAAHRRAASGSVVPQHPSTLPTQRSVAERPTSGGGAQGGRSGARGPSLLGPGGSSGGNANTTGLRPGSGQALAVTPSGDATLQSLPYPRLGGGGGGSDGGARPPRCNDAVAASSPAAQAAPAPFNALMVPKPLKHGNSGALSYAVAHVQPVAPPPRARQRLWGPMDSGGGLRPSMPQAQQGEGSSTEVDTAAGRPPAQNEAVVDSTGSTAPLLGGGRTKAAGMTVSDPGSVPEPSGRHSSALAPIKCDFQQQVTSEGGALRSVQSTELPHQLQTRTSSLASNAPHAFSCASQGADTTGGMRRVTGTTFAPLGHVESMNTTGSGSEGLASPFADLTLLSWLQ</sequence>
<dbReference type="PRINTS" id="PR00109">
    <property type="entry name" value="TYRKINASE"/>
</dbReference>
<name>A0AAD3DTR9_9CHLO</name>
<feature type="compositionally biased region" description="Low complexity" evidence="1">
    <location>
        <begin position="154"/>
        <end position="180"/>
    </location>
</feature>
<protein>
    <recommendedName>
        <fullName evidence="2">Protein kinase domain-containing protein</fullName>
    </recommendedName>
</protein>
<organism evidence="3 4">
    <name type="scientific">Astrephomene gubernaculifera</name>
    <dbReference type="NCBI Taxonomy" id="47775"/>
    <lineage>
        <taxon>Eukaryota</taxon>
        <taxon>Viridiplantae</taxon>
        <taxon>Chlorophyta</taxon>
        <taxon>core chlorophytes</taxon>
        <taxon>Chlorophyceae</taxon>
        <taxon>CS clade</taxon>
        <taxon>Chlamydomonadales</taxon>
        <taxon>Astrephomenaceae</taxon>
        <taxon>Astrephomene</taxon>
    </lineage>
</organism>
<dbReference type="PANTHER" id="PTHR44329:SF289">
    <property type="entry name" value="SERINE_THREONINE-PROTEIN KINASE VIK"/>
    <property type="match status" value="1"/>
</dbReference>
<feature type="region of interest" description="Disordered" evidence="1">
    <location>
        <begin position="90"/>
        <end position="115"/>
    </location>
</feature>
<evidence type="ECO:0000313" key="4">
    <source>
        <dbReference type="Proteomes" id="UP001054857"/>
    </source>
</evidence>
<dbReference type="Gene3D" id="1.10.510.10">
    <property type="entry name" value="Transferase(Phosphotransferase) domain 1"/>
    <property type="match status" value="1"/>
</dbReference>
<evidence type="ECO:0000256" key="1">
    <source>
        <dbReference type="SAM" id="MobiDB-lite"/>
    </source>
</evidence>
<feature type="compositionally biased region" description="Gly residues" evidence="1">
    <location>
        <begin position="774"/>
        <end position="785"/>
    </location>
</feature>
<dbReference type="Pfam" id="PF07714">
    <property type="entry name" value="PK_Tyr_Ser-Thr"/>
    <property type="match status" value="1"/>
</dbReference>
<comment type="caution">
    <text evidence="3">The sequence shown here is derived from an EMBL/GenBank/DDBJ whole genome shotgun (WGS) entry which is preliminary data.</text>
</comment>
<feature type="region of interest" description="Disordered" evidence="1">
    <location>
        <begin position="772"/>
        <end position="909"/>
    </location>
</feature>
<evidence type="ECO:0000313" key="3">
    <source>
        <dbReference type="EMBL" id="GFR47935.1"/>
    </source>
</evidence>
<feature type="region of interest" description="Disordered" evidence="1">
    <location>
        <begin position="153"/>
        <end position="183"/>
    </location>
</feature>
<dbReference type="InterPro" id="IPR011009">
    <property type="entry name" value="Kinase-like_dom_sf"/>
</dbReference>
<dbReference type="InterPro" id="IPR000719">
    <property type="entry name" value="Prot_kinase_dom"/>
</dbReference>
<feature type="region of interest" description="Disordered" evidence="1">
    <location>
        <begin position="30"/>
        <end position="60"/>
    </location>
</feature>
<dbReference type="AlphaFoldDB" id="A0AAD3DTR9"/>
<feature type="domain" description="Protein kinase" evidence="2">
    <location>
        <begin position="276"/>
        <end position="713"/>
    </location>
</feature>
<feature type="compositionally biased region" description="Gly residues" evidence="1">
    <location>
        <begin position="827"/>
        <end position="837"/>
    </location>
</feature>